<keyword evidence="2" id="KW-1133">Transmembrane helix</keyword>
<proteinExistence type="predicted"/>
<reference evidence="4" key="1">
    <citation type="submission" date="2024-06" db="EMBL/GenBank/DDBJ databases">
        <title>Multi-omics analyses provide insights into the biosynthesis of the anticancer antibiotic pleurotin in Hohenbuehelia grisea.</title>
        <authorList>
            <person name="Weaver J.A."/>
            <person name="Alberti F."/>
        </authorList>
    </citation>
    <scope>NUCLEOTIDE SEQUENCE [LARGE SCALE GENOMIC DNA]</scope>
    <source>
        <strain evidence="4">T-177</strain>
    </source>
</reference>
<name>A0ABR3JXF4_9AGAR</name>
<organism evidence="3 4">
    <name type="scientific">Hohenbuehelia grisea</name>
    <dbReference type="NCBI Taxonomy" id="104357"/>
    <lineage>
        <taxon>Eukaryota</taxon>
        <taxon>Fungi</taxon>
        <taxon>Dikarya</taxon>
        <taxon>Basidiomycota</taxon>
        <taxon>Agaricomycotina</taxon>
        <taxon>Agaricomycetes</taxon>
        <taxon>Agaricomycetidae</taxon>
        <taxon>Agaricales</taxon>
        <taxon>Pleurotineae</taxon>
        <taxon>Pleurotaceae</taxon>
        <taxon>Hohenbuehelia</taxon>
    </lineage>
</organism>
<keyword evidence="2" id="KW-0812">Transmembrane</keyword>
<evidence type="ECO:0000256" key="2">
    <source>
        <dbReference type="SAM" id="Phobius"/>
    </source>
</evidence>
<evidence type="ECO:0000256" key="1">
    <source>
        <dbReference type="SAM" id="MobiDB-lite"/>
    </source>
</evidence>
<dbReference type="Proteomes" id="UP001556367">
    <property type="component" value="Unassembled WGS sequence"/>
</dbReference>
<accession>A0ABR3JXF4</accession>
<evidence type="ECO:0000313" key="3">
    <source>
        <dbReference type="EMBL" id="KAL0960605.1"/>
    </source>
</evidence>
<feature type="transmembrane region" description="Helical" evidence="2">
    <location>
        <begin position="198"/>
        <end position="218"/>
    </location>
</feature>
<gene>
    <name evidence="3" type="ORF">HGRIS_005637</name>
</gene>
<keyword evidence="4" id="KW-1185">Reference proteome</keyword>
<evidence type="ECO:0000313" key="4">
    <source>
        <dbReference type="Proteomes" id="UP001556367"/>
    </source>
</evidence>
<sequence>MDPDRKSTVSSFYGAKSSMDALNNEFSRSAPGGQDRARRDSSSSFFNPERERGSVDLLATGRPSAAGYNKDSFFPGAREEPLKGGRDEEEAGGWDVYADFNNAGPRYSTAFGNQDQEYHQIPAVSSPTPKAEYDDPTNSGPVELVTVPGMGAEWKKSELRDMTKSGRRAKKYSSRREFFREWNRGERGLCGPYFTKKVFIFVLFGICVALALVLGFTLPRVPSFAFSNDAPLGAASGDWNDTVPLIFSRAPANFSFPAFAQLQVDTNGNYLPLHFTRIHAEVYDLDTSRIIATGDWGRHSLPAKSYPEIQIPLNFTYIATNDTDQTWKNWYGGCRNKGAYADGKRPGLNFHLLLDMNIIGLIGSRKTSTTVTGANCPVELPLNAG</sequence>
<keyword evidence="2" id="KW-0472">Membrane</keyword>
<feature type="compositionally biased region" description="Basic and acidic residues" evidence="1">
    <location>
        <begin position="77"/>
        <end position="86"/>
    </location>
</feature>
<comment type="caution">
    <text evidence="3">The sequence shown here is derived from an EMBL/GenBank/DDBJ whole genome shotgun (WGS) entry which is preliminary data.</text>
</comment>
<protein>
    <submittedName>
        <fullName evidence="3">Uncharacterized protein</fullName>
    </submittedName>
</protein>
<feature type="region of interest" description="Disordered" evidence="1">
    <location>
        <begin position="20"/>
        <end position="90"/>
    </location>
</feature>
<dbReference type="EMBL" id="JASNQZ010000001">
    <property type="protein sequence ID" value="KAL0960605.1"/>
    <property type="molecule type" value="Genomic_DNA"/>
</dbReference>